<comment type="caution">
    <text evidence="4">The sequence shown here is derived from an EMBL/GenBank/DDBJ whole genome shotgun (WGS) entry which is preliminary data.</text>
</comment>
<accession>A0AAV2H3A9</accession>
<organism evidence="4 5">
    <name type="scientific">Lymnaea stagnalis</name>
    <name type="common">Great pond snail</name>
    <name type="synonym">Helix stagnalis</name>
    <dbReference type="NCBI Taxonomy" id="6523"/>
    <lineage>
        <taxon>Eukaryota</taxon>
        <taxon>Metazoa</taxon>
        <taxon>Spiralia</taxon>
        <taxon>Lophotrochozoa</taxon>
        <taxon>Mollusca</taxon>
        <taxon>Gastropoda</taxon>
        <taxon>Heterobranchia</taxon>
        <taxon>Euthyneura</taxon>
        <taxon>Panpulmonata</taxon>
        <taxon>Hygrophila</taxon>
        <taxon>Lymnaeoidea</taxon>
        <taxon>Lymnaeidae</taxon>
        <taxon>Lymnaea</taxon>
    </lineage>
</organism>
<sequence>MGKFKNCVFHIANERHCYLPGEKIEGKVSIELAKKIRISGVFINLFGGCQINRYGDDSDIGSETYLSMHTSVFGNEPKEAAGNYSLTAGQNVFDFSFILPTTGLPSSFEGQYGCIRYWLRLNLELPFSKLDKTWTHYISVVSRIPVHTPQGLLPVTAWNQKRVKIEKVGDIGMIVLDASINKSSFCPGETILVDLVVKNETNKDVGVVRVTLLQKVTYSTGGFIHGSTPKDLRTIQSLALLAGQVIRWEGEPLEIDLVPPSSSTPNSSRLLNVQYDVKITVEVPFESNLDLRLPITIGTVTPSGVSFVKCSDGFSKFPYCNGNYEVTDYVPSTVCIDISEGGTERTRAARCQSVEDNQDGYRLGDQTMKLLGPSGHLEGVAIDRHQISGSQHINGASAFPNNLMEDAPPSYDEVVGGARVSFMQTSGGALPPRSKPSAPPKENV</sequence>
<evidence type="ECO:0000259" key="3">
    <source>
        <dbReference type="SMART" id="SM01017"/>
    </source>
</evidence>
<feature type="region of interest" description="Disordered" evidence="2">
    <location>
        <begin position="424"/>
        <end position="444"/>
    </location>
</feature>
<proteinExistence type="inferred from homology"/>
<evidence type="ECO:0000256" key="1">
    <source>
        <dbReference type="ARBA" id="ARBA00005298"/>
    </source>
</evidence>
<dbReference type="SUPFAM" id="SSF81296">
    <property type="entry name" value="E set domains"/>
    <property type="match status" value="2"/>
</dbReference>
<dbReference type="PANTHER" id="PTHR11188:SF17">
    <property type="entry name" value="FI21816P1"/>
    <property type="match status" value="1"/>
</dbReference>
<dbReference type="Pfam" id="PF00339">
    <property type="entry name" value="Arrestin_N"/>
    <property type="match status" value="1"/>
</dbReference>
<keyword evidence="5" id="KW-1185">Reference proteome</keyword>
<dbReference type="PANTHER" id="PTHR11188">
    <property type="entry name" value="ARRESTIN DOMAIN CONTAINING PROTEIN"/>
    <property type="match status" value="1"/>
</dbReference>
<evidence type="ECO:0000313" key="4">
    <source>
        <dbReference type="EMBL" id="CAL1528125.1"/>
    </source>
</evidence>
<dbReference type="EMBL" id="CAXITT010000027">
    <property type="protein sequence ID" value="CAL1528125.1"/>
    <property type="molecule type" value="Genomic_DNA"/>
</dbReference>
<dbReference type="AlphaFoldDB" id="A0AAV2H3A9"/>
<dbReference type="Proteomes" id="UP001497497">
    <property type="component" value="Unassembled WGS sequence"/>
</dbReference>
<dbReference type="GO" id="GO:0005737">
    <property type="term" value="C:cytoplasm"/>
    <property type="evidence" value="ECO:0007669"/>
    <property type="project" value="TreeGrafter"/>
</dbReference>
<dbReference type="GO" id="GO:0015031">
    <property type="term" value="P:protein transport"/>
    <property type="evidence" value="ECO:0007669"/>
    <property type="project" value="TreeGrafter"/>
</dbReference>
<dbReference type="Pfam" id="PF02752">
    <property type="entry name" value="Arrestin_C"/>
    <property type="match status" value="1"/>
</dbReference>
<dbReference type="InterPro" id="IPR014752">
    <property type="entry name" value="Arrestin-like_C"/>
</dbReference>
<dbReference type="Gene3D" id="2.60.40.640">
    <property type="match status" value="2"/>
</dbReference>
<reference evidence="4 5" key="1">
    <citation type="submission" date="2024-04" db="EMBL/GenBank/DDBJ databases">
        <authorList>
            <consortium name="Genoscope - CEA"/>
            <person name="William W."/>
        </authorList>
    </citation>
    <scope>NUCLEOTIDE SEQUENCE [LARGE SCALE GENOMIC DNA]</scope>
</reference>
<evidence type="ECO:0000256" key="2">
    <source>
        <dbReference type="SAM" id="MobiDB-lite"/>
    </source>
</evidence>
<comment type="similarity">
    <text evidence="1">Belongs to the arrestin family.</text>
</comment>
<dbReference type="InterPro" id="IPR050357">
    <property type="entry name" value="Arrestin_domain-protein"/>
</dbReference>
<dbReference type="SMART" id="SM01017">
    <property type="entry name" value="Arrestin_C"/>
    <property type="match status" value="1"/>
</dbReference>
<protein>
    <recommendedName>
        <fullName evidence="3">Arrestin C-terminal-like domain-containing protein</fullName>
    </recommendedName>
</protein>
<dbReference type="InterPro" id="IPR014756">
    <property type="entry name" value="Ig_E-set"/>
</dbReference>
<gene>
    <name evidence="4" type="ORF">GSLYS_00002295001</name>
</gene>
<evidence type="ECO:0000313" key="5">
    <source>
        <dbReference type="Proteomes" id="UP001497497"/>
    </source>
</evidence>
<name>A0AAV2H3A9_LYMST</name>
<dbReference type="InterPro" id="IPR011021">
    <property type="entry name" value="Arrestin-like_N"/>
</dbReference>
<feature type="compositionally biased region" description="Pro residues" evidence="2">
    <location>
        <begin position="433"/>
        <end position="444"/>
    </location>
</feature>
<dbReference type="InterPro" id="IPR011022">
    <property type="entry name" value="Arrestin_C-like"/>
</dbReference>
<feature type="domain" description="Arrestin C-terminal-like" evidence="3">
    <location>
        <begin position="170"/>
        <end position="302"/>
    </location>
</feature>